<dbReference type="Pfam" id="PF00092">
    <property type="entry name" value="VWA"/>
    <property type="match status" value="1"/>
</dbReference>
<name>A0A8X8ASC9_BRACI</name>
<dbReference type="OrthoDB" id="687730at2759"/>
<gene>
    <name evidence="2" type="ORF">Bca52824_023236</name>
</gene>
<dbReference type="AlphaFoldDB" id="A0A8X8ASC9"/>
<protein>
    <recommendedName>
        <fullName evidence="1">VWFA domain-containing protein</fullName>
    </recommendedName>
</protein>
<dbReference type="PANTHER" id="PTHR10579">
    <property type="entry name" value="CALCIUM-ACTIVATED CHLORIDE CHANNEL REGULATOR"/>
    <property type="match status" value="1"/>
</dbReference>
<keyword evidence="3" id="KW-1185">Reference proteome</keyword>
<dbReference type="Proteomes" id="UP000886595">
    <property type="component" value="Unassembled WGS sequence"/>
</dbReference>
<dbReference type="InterPro" id="IPR036465">
    <property type="entry name" value="vWFA_dom_sf"/>
</dbReference>
<evidence type="ECO:0000313" key="3">
    <source>
        <dbReference type="Proteomes" id="UP000886595"/>
    </source>
</evidence>
<comment type="caution">
    <text evidence="2">The sequence shown here is derived from an EMBL/GenBank/DDBJ whole genome shotgun (WGS) entry which is preliminary data.</text>
</comment>
<evidence type="ECO:0000259" key="1">
    <source>
        <dbReference type="Pfam" id="PF00092"/>
    </source>
</evidence>
<reference evidence="2 3" key="1">
    <citation type="submission" date="2020-02" db="EMBL/GenBank/DDBJ databases">
        <authorList>
            <person name="Ma Q."/>
            <person name="Huang Y."/>
            <person name="Song X."/>
            <person name="Pei D."/>
        </authorList>
    </citation>
    <scope>NUCLEOTIDE SEQUENCE [LARGE SCALE GENOMIC DNA]</scope>
    <source>
        <strain evidence="2">Sxm20200214</strain>
        <tissue evidence="2">Leaf</tissue>
    </source>
</reference>
<dbReference type="InterPro" id="IPR051266">
    <property type="entry name" value="CLCR"/>
</dbReference>
<accession>A0A8X8ASC9</accession>
<proteinExistence type="predicted"/>
<dbReference type="InterPro" id="IPR002035">
    <property type="entry name" value="VWF_A"/>
</dbReference>
<organism evidence="2 3">
    <name type="scientific">Brassica carinata</name>
    <name type="common">Ethiopian mustard</name>
    <name type="synonym">Abyssinian cabbage</name>
    <dbReference type="NCBI Taxonomy" id="52824"/>
    <lineage>
        <taxon>Eukaryota</taxon>
        <taxon>Viridiplantae</taxon>
        <taxon>Streptophyta</taxon>
        <taxon>Embryophyta</taxon>
        <taxon>Tracheophyta</taxon>
        <taxon>Spermatophyta</taxon>
        <taxon>Magnoliopsida</taxon>
        <taxon>eudicotyledons</taxon>
        <taxon>Gunneridae</taxon>
        <taxon>Pentapetalae</taxon>
        <taxon>rosids</taxon>
        <taxon>malvids</taxon>
        <taxon>Brassicales</taxon>
        <taxon>Brassicaceae</taxon>
        <taxon>Brassiceae</taxon>
        <taxon>Brassica</taxon>
    </lineage>
</organism>
<feature type="domain" description="VWFA" evidence="1">
    <location>
        <begin position="15"/>
        <end position="133"/>
    </location>
</feature>
<dbReference type="Gene3D" id="3.40.50.410">
    <property type="entry name" value="von Willebrand factor, type A domain"/>
    <property type="match status" value="1"/>
</dbReference>
<sequence>MSFLIQSLGERDRPVVAFSSTARRLFPFRMMSETGKKAAIQAVNSLVAGGRTNIAEWLKIGAKAIEDRRYKNPVSGTMLLSDGQDNYTLDHSRVRLRTKSYESLLPSSTSRIPKHTSGFGSGHDAQLMHTISQVVEIECFHGHGLKITSIKSGSYRNRISSDARTATINVGDMYAEEERDFLVILDVPCGSAKSESMPLLKVRCIYKDPATIERVHVESEGLTTSF</sequence>
<evidence type="ECO:0000313" key="2">
    <source>
        <dbReference type="EMBL" id="KAG2311679.1"/>
    </source>
</evidence>
<dbReference type="PANTHER" id="PTHR10579:SF131">
    <property type="entry name" value="T6D22.13"/>
    <property type="match status" value="1"/>
</dbReference>
<dbReference type="EMBL" id="JAAMPC010000005">
    <property type="protein sequence ID" value="KAG2311679.1"/>
    <property type="molecule type" value="Genomic_DNA"/>
</dbReference>
<dbReference type="SUPFAM" id="SSF53300">
    <property type="entry name" value="vWA-like"/>
    <property type="match status" value="1"/>
</dbReference>